<dbReference type="GO" id="GO:0007155">
    <property type="term" value="P:cell adhesion"/>
    <property type="evidence" value="ECO:0007669"/>
    <property type="project" value="InterPro"/>
</dbReference>
<evidence type="ECO:0000259" key="11">
    <source>
        <dbReference type="PROSITE" id="PS51782"/>
    </source>
</evidence>
<accession>A0A2H9U4D3</accession>
<dbReference type="InterPro" id="IPR036779">
    <property type="entry name" value="LysM_dom_sf"/>
</dbReference>
<evidence type="ECO:0008006" key="14">
    <source>
        <dbReference type="Google" id="ProtNLM"/>
    </source>
</evidence>
<feature type="compositionally biased region" description="Basic and acidic residues" evidence="9">
    <location>
        <begin position="565"/>
        <end position="585"/>
    </location>
</feature>
<dbReference type="RefSeq" id="WP_100294074.1">
    <property type="nucleotide sequence ID" value="NZ_PGGC01000090.1"/>
</dbReference>
<sequence>MFNKTSFYKLVWLSLYITHSIILPVVHATSYINETQGQVVPQNKRTYIIKSGETLKTIAKDHNIPVHILLSINSKNLSEKNVTVGQKIFLPAEQKLPELVNSNPLNLTKDIHVTKTDKPVENIAAEHTSRISNQLVERQATDLDETLTEKVTRHSYNHANTEAATTSYSVKKEAQYWQDLAVSSFEAEANKYTQNLIGHGTAKVKVAVDDKLNIADSSIDFLIPIAEKKHDMPFIQAGIRKPAKKNVTADIGIGQRHFYDDWMLGYNAFYDQDFDSHASRFTVGAEAWRDYAKFASNIYLPISSWKESNIIEDYKSRAARGMDINFQGYLPSSPGLSASLKAEKYFGDNVDIMGSKKLTKDPYALTLGVGYQPIPLIKFDATHTIASAGQKNTQAGIHLEWRIGSSLDNMLDGSRVNKSLQGLRYDLVEHKNQIVLEYSKIQTLFANLPSTLTALEGSDIVIDLHIESKHAISDITWHSHLFDKMDLSDSQLHNVNLASLHLEELPAYEDGNNNTYGITAVVRDVKGNEISAYTSIELLKNTQKPEILDSDEDGVTDEQEIIDGTDPHNSDSDKDGLHDGEEKTHGTNPLAPDSDNDGISDAEEIKNGSNPLDPNDPNPIDTDLDGVSDQQEAADKTDPNNPDTDGDGLTDGEEKANGTNPLIPDNPFTGEIKFLEGSLTVERDNAAADGIATNQVAITVVDETGKAKAGVIVNWSTSNGRLLNATSMTDSNGVARITLTNNAAGITLIKANTSNSQQEIEVNFTPALASVEELKVTDQHGESVLTNLPIGTTLYAQVRLVGESAGQISRGNLQLTDATYIKYQWQRSKDGVNWFNIAEQDSYLTTSEDQGFTFRVEIMAR</sequence>
<keyword evidence="6" id="KW-0106">Calcium</keyword>
<dbReference type="InterPro" id="IPR018392">
    <property type="entry name" value="LysM"/>
</dbReference>
<evidence type="ECO:0000256" key="4">
    <source>
        <dbReference type="ARBA" id="ARBA00022525"/>
    </source>
</evidence>
<dbReference type="PROSITE" id="PS51782">
    <property type="entry name" value="LYSM"/>
    <property type="match status" value="1"/>
</dbReference>
<dbReference type="Pfam" id="PF18884">
    <property type="entry name" value="TSP3_bac"/>
    <property type="match status" value="5"/>
</dbReference>
<keyword evidence="5" id="KW-0732">Signal</keyword>
<dbReference type="PANTHER" id="PTHR39576">
    <property type="entry name" value="ATTACHING AND EFFACING PROTEIN HOMOLOG-RELATED-RELATED"/>
    <property type="match status" value="1"/>
</dbReference>
<evidence type="ECO:0000256" key="3">
    <source>
        <dbReference type="ARBA" id="ARBA00010116"/>
    </source>
</evidence>
<dbReference type="SMART" id="SM00634">
    <property type="entry name" value="BID_1"/>
    <property type="match status" value="1"/>
</dbReference>
<dbReference type="SUPFAM" id="SSF54106">
    <property type="entry name" value="LysM domain"/>
    <property type="match status" value="1"/>
</dbReference>
<evidence type="ECO:0000313" key="12">
    <source>
        <dbReference type="EMBL" id="PJG58886.1"/>
    </source>
</evidence>
<dbReference type="GO" id="GO:0009279">
    <property type="term" value="C:cell outer membrane"/>
    <property type="evidence" value="ECO:0007669"/>
    <property type="project" value="UniProtKB-SubCell"/>
</dbReference>
<dbReference type="PROSITE" id="PS51127">
    <property type="entry name" value="BIG1"/>
    <property type="match status" value="1"/>
</dbReference>
<evidence type="ECO:0000313" key="13">
    <source>
        <dbReference type="Proteomes" id="UP000235861"/>
    </source>
</evidence>
<dbReference type="InterPro" id="IPR024519">
    <property type="entry name" value="IAT_beta"/>
</dbReference>
<keyword evidence="4" id="KW-0964">Secreted</keyword>
<keyword evidence="13" id="KW-1185">Reference proteome</keyword>
<dbReference type="InterPro" id="IPR013783">
    <property type="entry name" value="Ig-like_fold"/>
</dbReference>
<evidence type="ECO:0000256" key="5">
    <source>
        <dbReference type="ARBA" id="ARBA00022729"/>
    </source>
</evidence>
<dbReference type="InterPro" id="IPR051715">
    <property type="entry name" value="Intimin-Invasin_domain"/>
</dbReference>
<dbReference type="Pfam" id="PF02369">
    <property type="entry name" value="Big_1"/>
    <property type="match status" value="1"/>
</dbReference>
<dbReference type="PRINTS" id="PR01369">
    <property type="entry name" value="INTIMIN"/>
</dbReference>
<reference evidence="12 13" key="1">
    <citation type="submission" date="2017-11" db="EMBL/GenBank/DDBJ databases">
        <title>Draft genome sequence of environmental isolate Aeromonas cavernicola sp. nov. MDC 2508.</title>
        <authorList>
            <person name="Colston S.M."/>
            <person name="Navarro A."/>
            <person name="Martinez-Murcia A.J."/>
            <person name="Graf J."/>
        </authorList>
    </citation>
    <scope>NUCLEOTIDE SEQUENCE [LARGE SCALE GENOMIC DNA]</scope>
    <source>
        <strain evidence="12 13">MDC 2508</strain>
    </source>
</reference>
<protein>
    <recommendedName>
        <fullName evidence="14">Invasin</fullName>
    </recommendedName>
</protein>
<name>A0A2H9U4D3_9GAMM</name>
<dbReference type="CDD" id="cd00118">
    <property type="entry name" value="LysM"/>
    <property type="match status" value="1"/>
</dbReference>
<keyword evidence="8" id="KW-0998">Cell outer membrane</keyword>
<dbReference type="OrthoDB" id="8320584at2"/>
<evidence type="ECO:0000256" key="2">
    <source>
        <dbReference type="ARBA" id="ARBA00004613"/>
    </source>
</evidence>
<dbReference type="SMART" id="SM00257">
    <property type="entry name" value="LysM"/>
    <property type="match status" value="1"/>
</dbReference>
<comment type="subcellular location">
    <subcellularLocation>
        <location evidence="1">Cell outer membrane</location>
    </subcellularLocation>
    <subcellularLocation>
        <location evidence="2">Secreted</location>
    </subcellularLocation>
</comment>
<dbReference type="Gene3D" id="3.10.350.10">
    <property type="entry name" value="LysM domain"/>
    <property type="match status" value="1"/>
</dbReference>
<dbReference type="InterPro" id="IPR003344">
    <property type="entry name" value="Big_1_dom"/>
</dbReference>
<dbReference type="EMBL" id="PGGC01000090">
    <property type="protein sequence ID" value="PJG58886.1"/>
    <property type="molecule type" value="Genomic_DNA"/>
</dbReference>
<comment type="similarity">
    <text evidence="3">Belongs to the intimin/invasin family.</text>
</comment>
<evidence type="ECO:0000256" key="1">
    <source>
        <dbReference type="ARBA" id="ARBA00004442"/>
    </source>
</evidence>
<dbReference type="Gene3D" id="2.60.40.10">
    <property type="entry name" value="Immunoglobulins"/>
    <property type="match status" value="1"/>
</dbReference>
<feature type="domain" description="LysM" evidence="11">
    <location>
        <begin position="45"/>
        <end position="90"/>
    </location>
</feature>
<evidence type="ECO:0000256" key="9">
    <source>
        <dbReference type="SAM" id="MobiDB-lite"/>
    </source>
</evidence>
<evidence type="ECO:0000256" key="7">
    <source>
        <dbReference type="ARBA" id="ARBA00023136"/>
    </source>
</evidence>
<feature type="domain" description="Big-1" evidence="10">
    <location>
        <begin position="676"/>
        <end position="765"/>
    </location>
</feature>
<dbReference type="Pfam" id="PF11924">
    <property type="entry name" value="IAT_beta"/>
    <property type="match status" value="1"/>
</dbReference>
<dbReference type="PANTHER" id="PTHR39576:SF2">
    <property type="entry name" value="ATTACHING AND EFFACING PROTEIN HOMOLOG-RELATED"/>
    <property type="match status" value="1"/>
</dbReference>
<evidence type="ECO:0000256" key="8">
    <source>
        <dbReference type="ARBA" id="ARBA00023237"/>
    </source>
</evidence>
<dbReference type="SUPFAM" id="SSF49373">
    <property type="entry name" value="Invasin/intimin cell-adhesion fragments"/>
    <property type="match status" value="1"/>
</dbReference>
<dbReference type="Proteomes" id="UP000235861">
    <property type="component" value="Unassembled WGS sequence"/>
</dbReference>
<dbReference type="InterPro" id="IPR008964">
    <property type="entry name" value="Invasin/intimin_cell_adhesion"/>
</dbReference>
<dbReference type="InterPro" id="IPR059100">
    <property type="entry name" value="TSP3_bac"/>
</dbReference>
<dbReference type="Pfam" id="PF01476">
    <property type="entry name" value="LysM"/>
    <property type="match status" value="1"/>
</dbReference>
<organism evidence="12 13">
    <name type="scientific">Aeromonas cavernicola</name>
    <dbReference type="NCBI Taxonomy" id="1006623"/>
    <lineage>
        <taxon>Bacteria</taxon>
        <taxon>Pseudomonadati</taxon>
        <taxon>Pseudomonadota</taxon>
        <taxon>Gammaproteobacteria</taxon>
        <taxon>Aeromonadales</taxon>
        <taxon>Aeromonadaceae</taxon>
        <taxon>Aeromonas</taxon>
    </lineage>
</organism>
<gene>
    <name evidence="12" type="ORF">CUC53_10275</name>
</gene>
<dbReference type="AlphaFoldDB" id="A0A2H9U4D3"/>
<keyword evidence="7" id="KW-0472">Membrane</keyword>
<evidence type="ECO:0000256" key="6">
    <source>
        <dbReference type="ARBA" id="ARBA00022837"/>
    </source>
</evidence>
<evidence type="ECO:0000259" key="10">
    <source>
        <dbReference type="PROSITE" id="PS51127"/>
    </source>
</evidence>
<dbReference type="Gene3D" id="2.40.160.160">
    <property type="entry name" value="Inverse autotransporter, beta-domain"/>
    <property type="match status" value="1"/>
</dbReference>
<comment type="caution">
    <text evidence="12">The sequence shown here is derived from an EMBL/GenBank/DDBJ whole genome shotgun (WGS) entry which is preliminary data.</text>
</comment>
<proteinExistence type="inferred from homology"/>
<feature type="compositionally biased region" description="Low complexity" evidence="9">
    <location>
        <begin position="610"/>
        <end position="621"/>
    </location>
</feature>
<feature type="region of interest" description="Disordered" evidence="9">
    <location>
        <begin position="560"/>
        <end position="669"/>
    </location>
</feature>
<dbReference type="InterPro" id="IPR038177">
    <property type="entry name" value="IAT_beta_sf"/>
</dbReference>
<dbReference type="InterPro" id="IPR003535">
    <property type="entry name" value="Intimin/invasin_bac"/>
</dbReference>